<gene>
    <name evidence="2" type="ORF">Pan216_50700</name>
</gene>
<evidence type="ECO:0000259" key="1">
    <source>
        <dbReference type="Pfam" id="PF01968"/>
    </source>
</evidence>
<dbReference type="RefSeq" id="WP_145262203.1">
    <property type="nucleotide sequence ID" value="NZ_CP036279.1"/>
</dbReference>
<feature type="domain" description="Hydantoinase A/oxoprolinase" evidence="1">
    <location>
        <begin position="65"/>
        <end position="310"/>
    </location>
</feature>
<accession>A0A518BB11</accession>
<dbReference type="Gene3D" id="3.30.420.190">
    <property type="entry name" value="conserved archaeal protein q6m145"/>
    <property type="match status" value="1"/>
</dbReference>
<evidence type="ECO:0000313" key="3">
    <source>
        <dbReference type="Proteomes" id="UP000317093"/>
    </source>
</evidence>
<dbReference type="Proteomes" id="UP000317093">
    <property type="component" value="Chromosome"/>
</dbReference>
<dbReference type="SUPFAM" id="SSF53067">
    <property type="entry name" value="Actin-like ATPase domain"/>
    <property type="match status" value="1"/>
</dbReference>
<dbReference type="NCBIfam" id="TIGR03123">
    <property type="entry name" value="one_C_unchar_1"/>
    <property type="match status" value="1"/>
</dbReference>
<name>A0A518BB11_9BACT</name>
<dbReference type="AlphaFoldDB" id="A0A518BB11"/>
<sequence length="347" mass="37196">MTDQTTDQASSSAVWGLDVGGAHLKAASSRGDARTFSFPLWKQPSQLSERLGALLEDARVDRLVVTMTAELCDCFKDKEEGVATVLDGIAKAFPKVPIKIWHTGGRFVSDAEARANPWGVAASNWLALATWVGKKFPCDAALLVDIGSTTTDLIPLRDGTPVPTGRCDPDRLASGELVYTGVSRTPLCALLSRVELGGVSYRTMAEHFATTLDAYVWLGDLPEAPELTETADGTGATRSFAQRRLARMIGSDPTRFGEDDTTTLAKAARQAQLTLLESAVRQVAEASLPDAVDRVIVSGQGEFLARRLRDRCPRLGRSETISLASRLGENVSQAACAYALAQLALIC</sequence>
<protein>
    <submittedName>
        <fullName evidence="2">Hydantoinase/oxoprolinase</fullName>
    </submittedName>
</protein>
<dbReference type="KEGG" id="knv:Pan216_50700"/>
<reference evidence="2 3" key="1">
    <citation type="submission" date="2019-02" db="EMBL/GenBank/DDBJ databases">
        <title>Deep-cultivation of Planctomycetes and their phenomic and genomic characterization uncovers novel biology.</title>
        <authorList>
            <person name="Wiegand S."/>
            <person name="Jogler M."/>
            <person name="Boedeker C."/>
            <person name="Pinto D."/>
            <person name="Vollmers J."/>
            <person name="Rivas-Marin E."/>
            <person name="Kohn T."/>
            <person name="Peeters S.H."/>
            <person name="Heuer A."/>
            <person name="Rast P."/>
            <person name="Oberbeckmann S."/>
            <person name="Bunk B."/>
            <person name="Jeske O."/>
            <person name="Meyerdierks A."/>
            <person name="Storesund J.E."/>
            <person name="Kallscheuer N."/>
            <person name="Luecker S."/>
            <person name="Lage O.M."/>
            <person name="Pohl T."/>
            <person name="Merkel B.J."/>
            <person name="Hornburger P."/>
            <person name="Mueller R.-W."/>
            <person name="Bruemmer F."/>
            <person name="Labrenz M."/>
            <person name="Spormann A.M."/>
            <person name="Op den Camp H."/>
            <person name="Overmann J."/>
            <person name="Amann R."/>
            <person name="Jetten M.S.M."/>
            <person name="Mascher T."/>
            <person name="Medema M.H."/>
            <person name="Devos D.P."/>
            <person name="Kaster A.-K."/>
            <person name="Ovreas L."/>
            <person name="Rohde M."/>
            <person name="Galperin M.Y."/>
            <person name="Jogler C."/>
        </authorList>
    </citation>
    <scope>NUCLEOTIDE SEQUENCE [LARGE SCALE GENOMIC DNA]</scope>
    <source>
        <strain evidence="2 3">Pan216</strain>
    </source>
</reference>
<dbReference type="InterPro" id="IPR002756">
    <property type="entry name" value="MfnF"/>
</dbReference>
<organism evidence="2 3">
    <name type="scientific">Kolteria novifilia</name>
    <dbReference type="NCBI Taxonomy" id="2527975"/>
    <lineage>
        <taxon>Bacteria</taxon>
        <taxon>Pseudomonadati</taxon>
        <taxon>Planctomycetota</taxon>
        <taxon>Planctomycetia</taxon>
        <taxon>Kolteriales</taxon>
        <taxon>Kolteriaceae</taxon>
        <taxon>Kolteria</taxon>
    </lineage>
</organism>
<dbReference type="Pfam" id="PF01968">
    <property type="entry name" value="Hydantoinase_A"/>
    <property type="match status" value="1"/>
</dbReference>
<dbReference type="Gene3D" id="3.30.420.40">
    <property type="match status" value="1"/>
</dbReference>
<dbReference type="InterPro" id="IPR043129">
    <property type="entry name" value="ATPase_NBD"/>
</dbReference>
<dbReference type="InterPro" id="IPR002821">
    <property type="entry name" value="Hydantoinase_A"/>
</dbReference>
<keyword evidence="3" id="KW-1185">Reference proteome</keyword>
<evidence type="ECO:0000313" key="2">
    <source>
        <dbReference type="EMBL" id="QDU64181.1"/>
    </source>
</evidence>
<dbReference type="OrthoDB" id="1792672at2"/>
<dbReference type="GO" id="GO:0016787">
    <property type="term" value="F:hydrolase activity"/>
    <property type="evidence" value="ECO:0007669"/>
    <property type="project" value="InterPro"/>
</dbReference>
<proteinExistence type="predicted"/>
<dbReference type="EMBL" id="CP036279">
    <property type="protein sequence ID" value="QDU64181.1"/>
    <property type="molecule type" value="Genomic_DNA"/>
</dbReference>